<evidence type="ECO:0000313" key="3">
    <source>
        <dbReference type="Proteomes" id="UP001501427"/>
    </source>
</evidence>
<feature type="compositionally biased region" description="Low complexity" evidence="1">
    <location>
        <begin position="1"/>
        <end position="24"/>
    </location>
</feature>
<organism evidence="2 3">
    <name type="scientific">Actinomadura livida</name>
    <dbReference type="NCBI Taxonomy" id="79909"/>
    <lineage>
        <taxon>Bacteria</taxon>
        <taxon>Bacillati</taxon>
        <taxon>Actinomycetota</taxon>
        <taxon>Actinomycetes</taxon>
        <taxon>Streptosporangiales</taxon>
        <taxon>Thermomonosporaceae</taxon>
        <taxon>Actinomadura</taxon>
    </lineage>
</organism>
<accession>A0ABN1EEW3</accession>
<proteinExistence type="predicted"/>
<reference evidence="2 3" key="1">
    <citation type="journal article" date="2019" name="Int. J. Syst. Evol. Microbiol.">
        <title>The Global Catalogue of Microorganisms (GCM) 10K type strain sequencing project: providing services to taxonomists for standard genome sequencing and annotation.</title>
        <authorList>
            <consortium name="The Broad Institute Genomics Platform"/>
            <consortium name="The Broad Institute Genome Sequencing Center for Infectious Disease"/>
            <person name="Wu L."/>
            <person name="Ma J."/>
        </authorList>
    </citation>
    <scope>NUCLEOTIDE SEQUENCE [LARGE SCALE GENOMIC DNA]</scope>
    <source>
        <strain evidence="2 3">JCM 10667</strain>
    </source>
</reference>
<sequence length="71" mass="7526">MRIAYGSSAAYSSPASRGTVVRSGTTRRRPSSAETVVLLFMAIPSNVGPAASRGGRWCFSLYPDIPAIYDA</sequence>
<gene>
    <name evidence="2" type="ORF">GCM10009546_29210</name>
</gene>
<dbReference type="EMBL" id="BAAAHD010000025">
    <property type="protein sequence ID" value="GAA0565176.1"/>
    <property type="molecule type" value="Genomic_DNA"/>
</dbReference>
<keyword evidence="3" id="KW-1185">Reference proteome</keyword>
<name>A0ABN1EEW3_9ACTN</name>
<evidence type="ECO:0000256" key="1">
    <source>
        <dbReference type="SAM" id="MobiDB-lite"/>
    </source>
</evidence>
<protein>
    <submittedName>
        <fullName evidence="2">Uncharacterized protein</fullName>
    </submittedName>
</protein>
<feature type="region of interest" description="Disordered" evidence="1">
    <location>
        <begin position="1"/>
        <end position="31"/>
    </location>
</feature>
<dbReference type="Proteomes" id="UP001501427">
    <property type="component" value="Unassembled WGS sequence"/>
</dbReference>
<evidence type="ECO:0000313" key="2">
    <source>
        <dbReference type="EMBL" id="GAA0565176.1"/>
    </source>
</evidence>
<comment type="caution">
    <text evidence="2">The sequence shown here is derived from an EMBL/GenBank/DDBJ whole genome shotgun (WGS) entry which is preliminary data.</text>
</comment>